<keyword evidence="10" id="KW-1185">Reference proteome</keyword>
<keyword evidence="6" id="KW-0408">Iron</keyword>
<evidence type="ECO:0000259" key="8">
    <source>
        <dbReference type="PROSITE" id="PS01033"/>
    </source>
</evidence>
<dbReference type="GO" id="GO:0004601">
    <property type="term" value="F:peroxidase activity"/>
    <property type="evidence" value="ECO:0007669"/>
    <property type="project" value="TreeGrafter"/>
</dbReference>
<evidence type="ECO:0000256" key="1">
    <source>
        <dbReference type="ARBA" id="ARBA00008705"/>
    </source>
</evidence>
<evidence type="ECO:0000256" key="4">
    <source>
        <dbReference type="ARBA" id="ARBA00022621"/>
    </source>
</evidence>
<dbReference type="InterPro" id="IPR012292">
    <property type="entry name" value="Globin/Proto"/>
</dbReference>
<dbReference type="PRINTS" id="PR00815">
    <property type="entry name" value="PIHAEM"/>
</dbReference>
<reference evidence="10" key="1">
    <citation type="submission" date="2024-04" db="EMBL/GenBank/DDBJ databases">
        <title>Salinicola lusitanus LLJ914,a marine bacterium isolated from the Okinawa Trough.</title>
        <authorList>
            <person name="Li J."/>
        </authorList>
    </citation>
    <scope>NUCLEOTIDE SEQUENCE [LARGE SCALE GENOMIC DNA]</scope>
</reference>
<dbReference type="PANTHER" id="PTHR11442">
    <property type="entry name" value="HEMOGLOBIN FAMILY MEMBER"/>
    <property type="match status" value="1"/>
</dbReference>
<evidence type="ECO:0000256" key="2">
    <source>
        <dbReference type="ARBA" id="ARBA00022448"/>
    </source>
</evidence>
<keyword evidence="2 7" id="KW-0813">Transport</keyword>
<dbReference type="GO" id="GO:0043177">
    <property type="term" value="F:organic acid binding"/>
    <property type="evidence" value="ECO:0007669"/>
    <property type="project" value="TreeGrafter"/>
</dbReference>
<protein>
    <recommendedName>
        <fullName evidence="8">Globin domain-containing protein</fullName>
    </recommendedName>
</protein>
<dbReference type="GO" id="GO:0031720">
    <property type="term" value="F:haptoglobin binding"/>
    <property type="evidence" value="ECO:0007669"/>
    <property type="project" value="TreeGrafter"/>
</dbReference>
<dbReference type="SUPFAM" id="SSF46458">
    <property type="entry name" value="Globin-like"/>
    <property type="match status" value="1"/>
</dbReference>
<dbReference type="Proteomes" id="UP001460270">
    <property type="component" value="Unassembled WGS sequence"/>
</dbReference>
<dbReference type="GO" id="GO:0031838">
    <property type="term" value="C:haptoglobin-hemoglobin complex"/>
    <property type="evidence" value="ECO:0007669"/>
    <property type="project" value="TreeGrafter"/>
</dbReference>
<dbReference type="GO" id="GO:0005344">
    <property type="term" value="F:oxygen carrier activity"/>
    <property type="evidence" value="ECO:0007669"/>
    <property type="project" value="UniProtKB-KW"/>
</dbReference>
<dbReference type="InterPro" id="IPR050056">
    <property type="entry name" value="Hemoglobin_oxygen_transport"/>
</dbReference>
<keyword evidence="3 7" id="KW-0349">Heme</keyword>
<sequence length="143" mass="15636">MSLSKKDKAAVKALWGKISGNAEAIGADTLARLFACFPQTKTYFSHWPELTAGSPSLKSHGAIILGGVSLAVDNIDDMNKGLLELSEKHAFQLRVDPANFKLMSQCLMVVIATMFPKDFGPEVQVSFDKFMVNVALALSERFR</sequence>
<evidence type="ECO:0000313" key="10">
    <source>
        <dbReference type="Proteomes" id="UP001460270"/>
    </source>
</evidence>
<organism evidence="9 10">
    <name type="scientific">Mugilogobius chulae</name>
    <name type="common">yellowstripe goby</name>
    <dbReference type="NCBI Taxonomy" id="88201"/>
    <lineage>
        <taxon>Eukaryota</taxon>
        <taxon>Metazoa</taxon>
        <taxon>Chordata</taxon>
        <taxon>Craniata</taxon>
        <taxon>Vertebrata</taxon>
        <taxon>Euteleostomi</taxon>
        <taxon>Actinopterygii</taxon>
        <taxon>Neopterygii</taxon>
        <taxon>Teleostei</taxon>
        <taxon>Neoteleostei</taxon>
        <taxon>Acanthomorphata</taxon>
        <taxon>Gobiaria</taxon>
        <taxon>Gobiiformes</taxon>
        <taxon>Gobioidei</taxon>
        <taxon>Gobiidae</taxon>
        <taxon>Gobionellinae</taxon>
        <taxon>Mugilogobius</taxon>
    </lineage>
</organism>
<dbReference type="InterPro" id="IPR002339">
    <property type="entry name" value="Hemoglobin_pi"/>
</dbReference>
<keyword evidence="4 7" id="KW-0561">Oxygen transport</keyword>
<dbReference type="InterPro" id="IPR000971">
    <property type="entry name" value="Globin"/>
</dbReference>
<dbReference type="GO" id="GO:0005833">
    <property type="term" value="C:hemoglobin complex"/>
    <property type="evidence" value="ECO:0007669"/>
    <property type="project" value="InterPro"/>
</dbReference>
<feature type="domain" description="Globin" evidence="8">
    <location>
        <begin position="2"/>
        <end position="143"/>
    </location>
</feature>
<dbReference type="EMBL" id="JBBPFD010000007">
    <property type="protein sequence ID" value="KAK7918988.1"/>
    <property type="molecule type" value="Genomic_DNA"/>
</dbReference>
<dbReference type="CDD" id="cd08927">
    <property type="entry name" value="Hb-alpha-like"/>
    <property type="match status" value="1"/>
</dbReference>
<dbReference type="PANTHER" id="PTHR11442:SF41">
    <property type="entry name" value="HEMOGLOBIN SUBUNIT ZETA"/>
    <property type="match status" value="1"/>
</dbReference>
<dbReference type="GO" id="GO:0072562">
    <property type="term" value="C:blood microparticle"/>
    <property type="evidence" value="ECO:0007669"/>
    <property type="project" value="TreeGrafter"/>
</dbReference>
<dbReference type="AlphaFoldDB" id="A0AAW0PD60"/>
<comment type="similarity">
    <text evidence="1 7">Belongs to the globin family.</text>
</comment>
<evidence type="ECO:0000256" key="6">
    <source>
        <dbReference type="ARBA" id="ARBA00023004"/>
    </source>
</evidence>
<dbReference type="PRINTS" id="PR00612">
    <property type="entry name" value="ALPHAHAEM"/>
</dbReference>
<dbReference type="GO" id="GO:0005506">
    <property type="term" value="F:iron ion binding"/>
    <property type="evidence" value="ECO:0007669"/>
    <property type="project" value="InterPro"/>
</dbReference>
<gene>
    <name evidence="9" type="ORF">WMY93_010272</name>
</gene>
<dbReference type="PROSITE" id="PS01033">
    <property type="entry name" value="GLOBIN"/>
    <property type="match status" value="1"/>
</dbReference>
<dbReference type="GO" id="GO:0019825">
    <property type="term" value="F:oxygen binding"/>
    <property type="evidence" value="ECO:0007669"/>
    <property type="project" value="InterPro"/>
</dbReference>
<dbReference type="Gene3D" id="1.10.490.10">
    <property type="entry name" value="Globins"/>
    <property type="match status" value="1"/>
</dbReference>
<dbReference type="InterPro" id="IPR002338">
    <property type="entry name" value="Hemoglobin_a-typ"/>
</dbReference>
<comment type="caution">
    <text evidence="9">The sequence shown here is derived from an EMBL/GenBank/DDBJ whole genome shotgun (WGS) entry which is preliminary data.</text>
</comment>
<dbReference type="FunFam" id="1.10.490.10:FF:000002">
    <property type="entry name" value="Hemoglobin subunit alpha"/>
    <property type="match status" value="1"/>
</dbReference>
<proteinExistence type="inferred from homology"/>
<dbReference type="Pfam" id="PF00042">
    <property type="entry name" value="Globin"/>
    <property type="match status" value="1"/>
</dbReference>
<evidence type="ECO:0000313" key="9">
    <source>
        <dbReference type="EMBL" id="KAK7918988.1"/>
    </source>
</evidence>
<evidence type="ECO:0000256" key="7">
    <source>
        <dbReference type="RuleBase" id="RU000356"/>
    </source>
</evidence>
<dbReference type="InterPro" id="IPR009050">
    <property type="entry name" value="Globin-like_sf"/>
</dbReference>
<evidence type="ECO:0000256" key="3">
    <source>
        <dbReference type="ARBA" id="ARBA00022617"/>
    </source>
</evidence>
<accession>A0AAW0PD60</accession>
<evidence type="ECO:0000256" key="5">
    <source>
        <dbReference type="ARBA" id="ARBA00022723"/>
    </source>
</evidence>
<dbReference type="GO" id="GO:0042744">
    <property type="term" value="P:hydrogen peroxide catabolic process"/>
    <property type="evidence" value="ECO:0007669"/>
    <property type="project" value="TreeGrafter"/>
</dbReference>
<keyword evidence="5" id="KW-0479">Metal-binding</keyword>
<dbReference type="GO" id="GO:0020037">
    <property type="term" value="F:heme binding"/>
    <property type="evidence" value="ECO:0007669"/>
    <property type="project" value="InterPro"/>
</dbReference>
<name>A0AAW0PD60_9GOBI</name>